<reference evidence="3 4" key="1">
    <citation type="submission" date="2009-09" db="EMBL/GenBank/DDBJ databases">
        <authorList>
            <person name="Weinstock G."/>
            <person name="Sodergren E."/>
            <person name="Clifton S."/>
            <person name="Fulton L."/>
            <person name="Fulton B."/>
            <person name="Courtney L."/>
            <person name="Fronick C."/>
            <person name="Harrison M."/>
            <person name="Strong C."/>
            <person name="Farmer C."/>
            <person name="Delahaunty K."/>
            <person name="Markovic C."/>
            <person name="Hall O."/>
            <person name="Minx P."/>
            <person name="Tomlinson C."/>
            <person name="Mitreva M."/>
            <person name="Nelson J."/>
            <person name="Hou S."/>
            <person name="Wollam A."/>
            <person name="Pepin K.H."/>
            <person name="Johnson M."/>
            <person name="Bhonagiri V."/>
            <person name="Nash W.E."/>
            <person name="Warren W."/>
            <person name="Chinwalla A."/>
            <person name="Mardis E.R."/>
            <person name="Wilson R.K."/>
        </authorList>
    </citation>
    <scope>NUCLEOTIDE SEQUENCE [LARGE SCALE GENOMIC DNA]</scope>
    <source>
        <strain evidence="4">ATCC 35185 / DSM 20758 / VPI D19B-28</strain>
    </source>
</reference>
<dbReference type="Proteomes" id="UP000003505">
    <property type="component" value="Unassembled WGS sequence"/>
</dbReference>
<evidence type="ECO:0000313" key="3">
    <source>
        <dbReference type="EMBL" id="EEX77440.1"/>
    </source>
</evidence>
<feature type="domain" description="Amidohydrolase-related" evidence="2">
    <location>
        <begin position="96"/>
        <end position="287"/>
    </location>
</feature>
<keyword evidence="3" id="KW-0378">Hydrolase</keyword>
<dbReference type="eggNOG" id="COG2159">
    <property type="taxonomic scope" value="Bacteria"/>
</dbReference>
<evidence type="ECO:0000259" key="2">
    <source>
        <dbReference type="Pfam" id="PF04909"/>
    </source>
</evidence>
<dbReference type="SUPFAM" id="SSF51556">
    <property type="entry name" value="Metallo-dependent hydrolases"/>
    <property type="match status" value="1"/>
</dbReference>
<comment type="caution">
    <text evidence="3">The sequence shown here is derived from an EMBL/GenBank/DDBJ whole genome shotgun (WGS) entry which is preliminary data.</text>
</comment>
<sequence>MIGRSFRQNERLSLCERIYFMKIIDAHLHFCKEDYFDEIALAAGHENTAEHLEDAYQRLGIVHGVVMGNKSLEPKEHDYPAFLSYCIGLDTLGEERSPEEQIALVEENLKRRQCVGIKLYPGYRHFYVYEEALAPFYALAEKYDKPVAIHTGLTASTDGLLKYSHPLVLDEAAVRWPRVQFIMCHFGNPWLLDAVGVVEKNPNVAVDFSGLLEGKIVDAERFYRKKQGYMRMLTDWLEYLDCYDRIMFGTDWPLANLADYIRFMKEIVPEEEWEKVFFSAANRIYGLGLS</sequence>
<dbReference type="PANTHER" id="PTHR21240:SF19">
    <property type="entry name" value="CATALYTIC_ HYDROLASE"/>
    <property type="match status" value="1"/>
</dbReference>
<dbReference type="Pfam" id="PF04909">
    <property type="entry name" value="Amidohydro_2"/>
    <property type="match status" value="1"/>
</dbReference>
<dbReference type="AlphaFoldDB" id="C9LUK7"/>
<gene>
    <name evidence="3" type="ORF">SELSPUOL_01143</name>
</gene>
<dbReference type="EMBL" id="ACKP02000016">
    <property type="protein sequence ID" value="EEX77440.1"/>
    <property type="molecule type" value="Genomic_DNA"/>
</dbReference>
<dbReference type="InterPro" id="IPR032466">
    <property type="entry name" value="Metal_Hydrolase"/>
</dbReference>
<protein>
    <submittedName>
        <fullName evidence="3">Amidohydrolase family protein</fullName>
    </submittedName>
</protein>
<evidence type="ECO:0000313" key="4">
    <source>
        <dbReference type="Proteomes" id="UP000003505"/>
    </source>
</evidence>
<dbReference type="GO" id="GO:0016787">
    <property type="term" value="F:hydrolase activity"/>
    <property type="evidence" value="ECO:0007669"/>
    <property type="project" value="UniProtKB-KW"/>
</dbReference>
<dbReference type="InterPro" id="IPR006680">
    <property type="entry name" value="Amidohydro-rel"/>
</dbReference>
<dbReference type="CDD" id="cd01292">
    <property type="entry name" value="metallo-dependent_hydrolases"/>
    <property type="match status" value="1"/>
</dbReference>
<accession>C9LUK7</accession>
<evidence type="ECO:0000256" key="1">
    <source>
        <dbReference type="ARBA" id="ARBA00023239"/>
    </source>
</evidence>
<dbReference type="GO" id="GO:0016831">
    <property type="term" value="F:carboxy-lyase activity"/>
    <property type="evidence" value="ECO:0007669"/>
    <property type="project" value="InterPro"/>
</dbReference>
<name>C9LUK7_SELS3</name>
<keyword evidence="1" id="KW-0456">Lyase</keyword>
<dbReference type="STRING" id="546271.Selsp_1103"/>
<dbReference type="Gene3D" id="3.20.20.140">
    <property type="entry name" value="Metal-dependent hydrolases"/>
    <property type="match status" value="1"/>
</dbReference>
<proteinExistence type="predicted"/>
<organism evidence="3 4">
    <name type="scientific">Selenomonas sputigena (strain ATCC 35185 / DSM 20758 / CCUG 44933 / VPI D19B-28)</name>
    <dbReference type="NCBI Taxonomy" id="546271"/>
    <lineage>
        <taxon>Bacteria</taxon>
        <taxon>Bacillati</taxon>
        <taxon>Bacillota</taxon>
        <taxon>Negativicutes</taxon>
        <taxon>Selenomonadales</taxon>
        <taxon>Selenomonadaceae</taxon>
        <taxon>Selenomonas</taxon>
    </lineage>
</organism>
<dbReference type="PANTHER" id="PTHR21240">
    <property type="entry name" value="2-AMINO-3-CARBOXYLMUCONATE-6-SEMIALDEHYDE DECARBOXYLASE"/>
    <property type="match status" value="1"/>
</dbReference>
<dbReference type="InterPro" id="IPR032465">
    <property type="entry name" value="ACMSD"/>
</dbReference>